<dbReference type="PROSITE" id="PS50942">
    <property type="entry name" value="ENTH"/>
    <property type="match status" value="1"/>
</dbReference>
<evidence type="ECO:0000313" key="4">
    <source>
        <dbReference type="Proteomes" id="UP000186817"/>
    </source>
</evidence>
<dbReference type="Proteomes" id="UP000186817">
    <property type="component" value="Unassembled WGS sequence"/>
</dbReference>
<dbReference type="Gene3D" id="1.25.40.90">
    <property type="match status" value="1"/>
</dbReference>
<dbReference type="PANTHER" id="PTHR12276:SF45">
    <property type="entry name" value="CLATHRIN INTERACTOR 1"/>
    <property type="match status" value="1"/>
</dbReference>
<dbReference type="Pfam" id="PF01417">
    <property type="entry name" value="ENTH"/>
    <property type="match status" value="1"/>
</dbReference>
<feature type="domain" description="ENTH" evidence="2">
    <location>
        <begin position="66"/>
        <end position="197"/>
    </location>
</feature>
<dbReference type="PANTHER" id="PTHR12276">
    <property type="entry name" value="EPSIN/ENT-RELATED"/>
    <property type="match status" value="1"/>
</dbReference>
<keyword evidence="4" id="KW-1185">Reference proteome</keyword>
<evidence type="ECO:0000256" key="1">
    <source>
        <dbReference type="SAM" id="MobiDB-lite"/>
    </source>
</evidence>
<feature type="compositionally biased region" description="Gly residues" evidence="1">
    <location>
        <begin position="261"/>
        <end position="272"/>
    </location>
</feature>
<dbReference type="GO" id="GO:0030125">
    <property type="term" value="C:clathrin vesicle coat"/>
    <property type="evidence" value="ECO:0007669"/>
    <property type="project" value="TreeGrafter"/>
</dbReference>
<dbReference type="OrthoDB" id="4033880at2759"/>
<name>A0A1Q9C972_SYMMI</name>
<reference evidence="3 4" key="1">
    <citation type="submission" date="2016-02" db="EMBL/GenBank/DDBJ databases">
        <title>Genome analysis of coral dinoflagellate symbionts highlights evolutionary adaptations to a symbiotic lifestyle.</title>
        <authorList>
            <person name="Aranda M."/>
            <person name="Li Y."/>
            <person name="Liew Y.J."/>
            <person name="Baumgarten S."/>
            <person name="Simakov O."/>
            <person name="Wilson M."/>
            <person name="Piel J."/>
            <person name="Ashoor H."/>
            <person name="Bougouffa S."/>
            <person name="Bajic V.B."/>
            <person name="Ryu T."/>
            <person name="Ravasi T."/>
            <person name="Bayer T."/>
            <person name="Micklem G."/>
            <person name="Kim H."/>
            <person name="Bhak J."/>
            <person name="Lajeunesse T.C."/>
            <person name="Voolstra C.R."/>
        </authorList>
    </citation>
    <scope>NUCLEOTIDE SEQUENCE [LARGE SCALE GENOMIC DNA]</scope>
    <source>
        <strain evidence="3 4">CCMP2467</strain>
    </source>
</reference>
<dbReference type="InterPro" id="IPR013809">
    <property type="entry name" value="ENTH"/>
</dbReference>
<dbReference type="SMART" id="SM00273">
    <property type="entry name" value="ENTH"/>
    <property type="match status" value="1"/>
</dbReference>
<evidence type="ECO:0000313" key="3">
    <source>
        <dbReference type="EMBL" id="OLP79417.1"/>
    </source>
</evidence>
<feature type="compositionally biased region" description="Low complexity" evidence="1">
    <location>
        <begin position="447"/>
        <end position="472"/>
    </location>
</feature>
<gene>
    <name evidence="3" type="primary">EPSIN2</name>
    <name evidence="3" type="ORF">AK812_SmicGene40291</name>
</gene>
<dbReference type="GO" id="GO:0005886">
    <property type="term" value="C:plasma membrane"/>
    <property type="evidence" value="ECO:0007669"/>
    <property type="project" value="TreeGrafter"/>
</dbReference>
<dbReference type="OMA" id="TWKCISS"/>
<sequence length="498" mass="54491">MMEAGAARVMTMEVAVAARVTMTEAGAASTATIGVITRARSSLPWQAMALQVLSSGLGSVKKAANRVTQRETPLEKNLREATSNQNWGVPNSQLHDIARASFDFQEYQSIITEIWAGLQEAKSRWRRVLKSLNLVEFLVKNGSERIIDEIRRDQYKVRPLMDFSYSEDGKDKGAAVREKAKAILELISDNELLRSEREKARTHREKFMGMSSVDSSSYGGGYGGGGGSSNYGGGGGSYGGSSGGSYGGSYGGSGGGSYGGSGGGSSGGGYGGSSYDPYVENKKFDEARRRREDERDERDRRYDRDDRDRDDRDGRRRDDRDHRDRDYDRREDDRRRDERDSRDDRDRDGRRRDYDYDDRRDRDGRRRSYDEDDRRESRRDRDDRDRDERDRVEKPAPQANLLDMGDPAEPPATAAAQGWGAFEGGGFADFGAGASAGAAGGDGFGDFVGTAAPQPAAPQPASLQPAALTAPQGGDLFANASFQASAVPPAAPTVARTQ</sequence>
<comment type="caution">
    <text evidence="3">The sequence shown here is derived from an EMBL/GenBank/DDBJ whole genome shotgun (WGS) entry which is preliminary data.</text>
</comment>
<dbReference type="SUPFAM" id="SSF48464">
    <property type="entry name" value="ENTH/VHS domain"/>
    <property type="match status" value="1"/>
</dbReference>
<dbReference type="FunFam" id="1.25.40.90:FF:000006">
    <property type="entry name" value="Clathrin interactor 1"/>
    <property type="match status" value="1"/>
</dbReference>
<organism evidence="3 4">
    <name type="scientific">Symbiodinium microadriaticum</name>
    <name type="common">Dinoflagellate</name>
    <name type="synonym">Zooxanthella microadriatica</name>
    <dbReference type="NCBI Taxonomy" id="2951"/>
    <lineage>
        <taxon>Eukaryota</taxon>
        <taxon>Sar</taxon>
        <taxon>Alveolata</taxon>
        <taxon>Dinophyceae</taxon>
        <taxon>Suessiales</taxon>
        <taxon>Symbiodiniaceae</taxon>
        <taxon>Symbiodinium</taxon>
    </lineage>
</organism>
<dbReference type="EMBL" id="LSRX01001487">
    <property type="protein sequence ID" value="OLP79417.1"/>
    <property type="molecule type" value="Genomic_DNA"/>
</dbReference>
<protein>
    <submittedName>
        <fullName evidence="3">Clathrin interactor EPSIN 2</fullName>
    </submittedName>
</protein>
<dbReference type="GO" id="GO:0005543">
    <property type="term" value="F:phospholipid binding"/>
    <property type="evidence" value="ECO:0007669"/>
    <property type="project" value="TreeGrafter"/>
</dbReference>
<dbReference type="InterPro" id="IPR008942">
    <property type="entry name" value="ENTH_VHS"/>
</dbReference>
<proteinExistence type="predicted"/>
<feature type="region of interest" description="Disordered" evidence="1">
    <location>
        <begin position="261"/>
        <end position="473"/>
    </location>
</feature>
<dbReference type="CDD" id="cd03571">
    <property type="entry name" value="ENTH"/>
    <property type="match status" value="1"/>
</dbReference>
<evidence type="ECO:0000259" key="2">
    <source>
        <dbReference type="PROSITE" id="PS50942"/>
    </source>
</evidence>
<dbReference type="AlphaFoldDB" id="A0A1Q9C972"/>
<dbReference type="GO" id="GO:0030276">
    <property type="term" value="F:clathrin binding"/>
    <property type="evidence" value="ECO:0007669"/>
    <property type="project" value="TreeGrafter"/>
</dbReference>
<feature type="compositionally biased region" description="Basic and acidic residues" evidence="1">
    <location>
        <begin position="279"/>
        <end position="394"/>
    </location>
</feature>
<accession>A0A1Q9C972</accession>
<dbReference type="GO" id="GO:0006897">
    <property type="term" value="P:endocytosis"/>
    <property type="evidence" value="ECO:0007669"/>
    <property type="project" value="TreeGrafter"/>
</dbReference>
<dbReference type="GO" id="GO:0005768">
    <property type="term" value="C:endosome"/>
    <property type="evidence" value="ECO:0007669"/>
    <property type="project" value="TreeGrafter"/>
</dbReference>